<dbReference type="Proteomes" id="UP001501126">
    <property type="component" value="Unassembled WGS sequence"/>
</dbReference>
<dbReference type="PANTHER" id="PTHR36234:SF5">
    <property type="entry name" value="LYSYL ENDOPEPTIDASE"/>
    <property type="match status" value="1"/>
</dbReference>
<evidence type="ECO:0000256" key="2">
    <source>
        <dbReference type="SAM" id="MobiDB-lite"/>
    </source>
</evidence>
<reference evidence="5 6" key="1">
    <citation type="journal article" date="2019" name="Int. J. Syst. Evol. Microbiol.">
        <title>The Global Catalogue of Microorganisms (GCM) 10K type strain sequencing project: providing services to taxonomists for standard genome sequencing and annotation.</title>
        <authorList>
            <consortium name="The Broad Institute Genomics Platform"/>
            <consortium name="The Broad Institute Genome Sequencing Center for Infectious Disease"/>
            <person name="Wu L."/>
            <person name="Ma J."/>
        </authorList>
    </citation>
    <scope>NUCLEOTIDE SEQUENCE [LARGE SCALE GENOMIC DNA]</scope>
    <source>
        <strain evidence="5 6">JCM 16083</strain>
    </source>
</reference>
<protein>
    <submittedName>
        <fullName evidence="5">T9SS type A sorting domain-containing protein</fullName>
    </submittedName>
</protein>
<dbReference type="InterPro" id="IPR009003">
    <property type="entry name" value="Peptidase_S1_PA"/>
</dbReference>
<dbReference type="Gene3D" id="2.40.10.10">
    <property type="entry name" value="Trypsin-like serine proteases"/>
    <property type="match status" value="2"/>
</dbReference>
<evidence type="ECO:0000256" key="3">
    <source>
        <dbReference type="SAM" id="SignalP"/>
    </source>
</evidence>
<proteinExistence type="predicted"/>
<dbReference type="Pfam" id="PF18962">
    <property type="entry name" value="Por_Secre_tail"/>
    <property type="match status" value="1"/>
</dbReference>
<feature type="domain" description="Secretion system C-terminal sorting" evidence="4">
    <location>
        <begin position="494"/>
        <end position="559"/>
    </location>
</feature>
<keyword evidence="6" id="KW-1185">Reference proteome</keyword>
<comment type="caution">
    <text evidence="5">The sequence shown here is derived from an EMBL/GenBank/DDBJ whole genome shotgun (WGS) entry which is preliminary data.</text>
</comment>
<feature type="compositionally biased region" description="Polar residues" evidence="2">
    <location>
        <begin position="294"/>
        <end position="317"/>
    </location>
</feature>
<gene>
    <name evidence="5" type="ORF">GCM10009118_32390</name>
</gene>
<dbReference type="InterPro" id="IPR026444">
    <property type="entry name" value="Secre_tail"/>
</dbReference>
<evidence type="ECO:0000259" key="4">
    <source>
        <dbReference type="Pfam" id="PF18962"/>
    </source>
</evidence>
<feature type="chain" id="PRO_5045902988" evidence="3">
    <location>
        <begin position="21"/>
        <end position="568"/>
    </location>
</feature>
<evidence type="ECO:0000313" key="5">
    <source>
        <dbReference type="EMBL" id="GAA0876829.1"/>
    </source>
</evidence>
<dbReference type="RefSeq" id="WP_343790474.1">
    <property type="nucleotide sequence ID" value="NZ_BAAAFH010000022.1"/>
</dbReference>
<name>A0ABN1MU51_9FLAO</name>
<dbReference type="InterPro" id="IPR043504">
    <property type="entry name" value="Peptidase_S1_PA_chymotrypsin"/>
</dbReference>
<dbReference type="EMBL" id="BAAAFH010000022">
    <property type="protein sequence ID" value="GAA0876829.1"/>
    <property type="molecule type" value="Genomic_DNA"/>
</dbReference>
<accession>A0ABN1MU51</accession>
<dbReference type="NCBIfam" id="TIGR04183">
    <property type="entry name" value="Por_Secre_tail"/>
    <property type="match status" value="1"/>
</dbReference>
<sequence>MKKYLLYAGAVLLGMTTLKAQVSEGGIPVSFKKSWNSFQVNHQVVSLQAPDTEQLSIEDQQEDLKSKPYRVGVIIPVNLNPENSGTWYELEDGSQVWRLSITAENAKALGLYFSKDIQLPTGAELFVYNKNKKQILGAYTSNTPTFRAMEMVQGDLLTIEYFAPKGTYLRPEIAIGEVAYFYRGVQDHVGVYSDNNFSLKAASCQVDVACTPERNGWEDQINSVVHYSFNQGGSVFVCSGAVVNNTAMDFKPYILSAWHCGEPSVGTNISAWVWYWNYQKTVCQPSGNGFDPSKGSQTMSGGQVRASSANGTLNNPPGDNEVAGSDFYLAELNSNIPHSYGAYFAGWDRRDVAATSGVGIHHPAGSAKKISTYSTTLLSSTYNGGATDAHWRVRWAATTNGHGVTEGGSSGSPIFNQNGRIVGQLSGGLSTCASTSSPDLYGKLYSDWDRNGTSNQARLKPWLDPGNTGATSMEGAYANAGTNLKKYSEELITVYPNPTGGKLYVELPGGNLQDVIVSLFDMSGKQLFSEIISGTELYELNLTDVSTGVYHLTIQSGEEIFRVKVSRQ</sequence>
<evidence type="ECO:0000256" key="1">
    <source>
        <dbReference type="ARBA" id="ARBA00022729"/>
    </source>
</evidence>
<feature type="region of interest" description="Disordered" evidence="2">
    <location>
        <begin position="289"/>
        <end position="317"/>
    </location>
</feature>
<evidence type="ECO:0000313" key="6">
    <source>
        <dbReference type="Proteomes" id="UP001501126"/>
    </source>
</evidence>
<organism evidence="5 6">
    <name type="scientific">Wandonia haliotis</name>
    <dbReference type="NCBI Taxonomy" id="574963"/>
    <lineage>
        <taxon>Bacteria</taxon>
        <taxon>Pseudomonadati</taxon>
        <taxon>Bacteroidota</taxon>
        <taxon>Flavobacteriia</taxon>
        <taxon>Flavobacteriales</taxon>
        <taxon>Crocinitomicaceae</taxon>
        <taxon>Wandonia</taxon>
    </lineage>
</organism>
<dbReference type="SUPFAM" id="SSF50494">
    <property type="entry name" value="Trypsin-like serine proteases"/>
    <property type="match status" value="1"/>
</dbReference>
<dbReference type="PANTHER" id="PTHR36234">
    <property type="entry name" value="LYSYL ENDOPEPTIDASE"/>
    <property type="match status" value="1"/>
</dbReference>
<feature type="signal peptide" evidence="3">
    <location>
        <begin position="1"/>
        <end position="20"/>
    </location>
</feature>
<keyword evidence="1 3" id="KW-0732">Signal</keyword>